<evidence type="ECO:0000256" key="1">
    <source>
        <dbReference type="ARBA" id="ARBA00004514"/>
    </source>
</evidence>
<feature type="region of interest" description="Disordered" evidence="10">
    <location>
        <begin position="28"/>
        <end position="107"/>
    </location>
</feature>
<comment type="subunit">
    <text evidence="8">Component of the translation initiation factor 2B (eIF2B) complex which is a heterodecamer of two sets of five different subunits: alpha, beta, gamma, delta and epsilon. Subunits alpha, beta and delta comprise a regulatory subcomplex and subunits epsilon and gamma comprise a catalytic subcomplex. Within the complex, the hexameric regulatory complex resides at the center, with the two heterodimeric catalytic subcomplexes bound on opposite sides.</text>
</comment>
<evidence type="ECO:0000256" key="5">
    <source>
        <dbReference type="ARBA" id="ARBA00022917"/>
    </source>
</evidence>
<evidence type="ECO:0000256" key="8">
    <source>
        <dbReference type="ARBA" id="ARBA00046432"/>
    </source>
</evidence>
<keyword evidence="3" id="KW-0963">Cytoplasm</keyword>
<sequence>MTDEEKAQKALLKAQRKAEFEAKFKKELESKKKTEINKSSKTKAELRAERRALQEAQRAVKSGSQQSLQTKPTDREKSKPIVNRSENSMPKEQTKVESLDKNEHKNKTAPILTKQESILSNKELPIRIFSHLPRRISELNKISIKSVPPIVIRIGYQINKDLIEDPTARCVAMLIAFEEVIQHYQPVKDIKRELQRIIFDDCKIFLNKCRPLSISMINAIMHLKMIFSRISSGIDDTEFRSKVCKSIRIFIDEEIMCSRDAISCEHAMKIFPINSQEQTQTILTLGSSTIMQQIFLNAIKQKVQFNVIVVDTSPRFDGRRMVEFLTKHGIATTYVLINAILCVMKNVNKVILEAHSVLCNGYVMSTVGSSQIALVAKAYNVPVIVCCETYKYSDQAYTDCFIQNELGANSMESFFDCSSNNAKIYNNNDNNIVTNLNFLDLFYDLIPREFISAVITEKGFLPCTSVPAILRFRETVR</sequence>
<comment type="caution">
    <text evidence="11">The sequence shown here is derived from an EMBL/GenBank/DDBJ whole genome shotgun (WGS) entry which is preliminary data.</text>
</comment>
<evidence type="ECO:0000256" key="6">
    <source>
        <dbReference type="ARBA" id="ARBA00044147"/>
    </source>
</evidence>
<keyword evidence="12" id="KW-1185">Reference proteome</keyword>
<feature type="compositionally biased region" description="Basic and acidic residues" evidence="10">
    <location>
        <begin position="92"/>
        <end position="106"/>
    </location>
</feature>
<evidence type="ECO:0000256" key="2">
    <source>
        <dbReference type="ARBA" id="ARBA00007251"/>
    </source>
</evidence>
<accession>A0ABQ8JL12</accession>
<gene>
    <name evidence="11" type="primary">EIF2B4</name>
    <name evidence="11" type="ORF">DERP_003579</name>
</gene>
<dbReference type="InterPro" id="IPR037171">
    <property type="entry name" value="NagB/RpiA_transferase-like"/>
</dbReference>
<reference evidence="11 12" key="1">
    <citation type="journal article" date="2018" name="J. Allergy Clin. Immunol.">
        <title>High-quality assembly of Dermatophagoides pteronyssinus genome and transcriptome reveals a wide range of novel allergens.</title>
        <authorList>
            <person name="Liu X.Y."/>
            <person name="Yang K.Y."/>
            <person name="Wang M.Q."/>
            <person name="Kwok J.S."/>
            <person name="Zeng X."/>
            <person name="Yang Z."/>
            <person name="Xiao X.J."/>
            <person name="Lau C.P."/>
            <person name="Li Y."/>
            <person name="Huang Z.M."/>
            <person name="Ba J.G."/>
            <person name="Yim A.K."/>
            <person name="Ouyang C.Y."/>
            <person name="Ngai S.M."/>
            <person name="Chan T.F."/>
            <person name="Leung E.L."/>
            <person name="Liu L."/>
            <person name="Liu Z.G."/>
            <person name="Tsui S.K."/>
        </authorList>
    </citation>
    <scope>NUCLEOTIDE SEQUENCE [LARGE SCALE GENOMIC DNA]</scope>
    <source>
        <strain evidence="11">Derp</strain>
    </source>
</reference>
<dbReference type="InterPro" id="IPR000649">
    <property type="entry name" value="IF-2B-related"/>
</dbReference>
<dbReference type="GO" id="GO:0003743">
    <property type="term" value="F:translation initiation factor activity"/>
    <property type="evidence" value="ECO:0007669"/>
    <property type="project" value="UniProtKB-KW"/>
</dbReference>
<evidence type="ECO:0000256" key="7">
    <source>
        <dbReference type="ARBA" id="ARBA00044356"/>
    </source>
</evidence>
<proteinExistence type="inferred from homology"/>
<organism evidence="11 12">
    <name type="scientific">Dermatophagoides pteronyssinus</name>
    <name type="common">European house dust mite</name>
    <dbReference type="NCBI Taxonomy" id="6956"/>
    <lineage>
        <taxon>Eukaryota</taxon>
        <taxon>Metazoa</taxon>
        <taxon>Ecdysozoa</taxon>
        <taxon>Arthropoda</taxon>
        <taxon>Chelicerata</taxon>
        <taxon>Arachnida</taxon>
        <taxon>Acari</taxon>
        <taxon>Acariformes</taxon>
        <taxon>Sarcoptiformes</taxon>
        <taxon>Astigmata</taxon>
        <taxon>Psoroptidia</taxon>
        <taxon>Analgoidea</taxon>
        <taxon>Pyroglyphidae</taxon>
        <taxon>Dermatophagoidinae</taxon>
        <taxon>Dermatophagoides</taxon>
    </lineage>
</organism>
<evidence type="ECO:0000256" key="10">
    <source>
        <dbReference type="SAM" id="MobiDB-lite"/>
    </source>
</evidence>
<evidence type="ECO:0000256" key="4">
    <source>
        <dbReference type="ARBA" id="ARBA00022540"/>
    </source>
</evidence>
<dbReference type="SUPFAM" id="SSF100950">
    <property type="entry name" value="NagB/RpiA/CoA transferase-like"/>
    <property type="match status" value="1"/>
</dbReference>
<evidence type="ECO:0000256" key="3">
    <source>
        <dbReference type="ARBA" id="ARBA00022490"/>
    </source>
</evidence>
<comment type="subcellular location">
    <subcellularLocation>
        <location evidence="1">Cytoplasm</location>
        <location evidence="1">Cytosol</location>
    </subcellularLocation>
</comment>
<dbReference type="Gene3D" id="3.40.50.10470">
    <property type="entry name" value="Translation initiation factor eif-2b, domain 2"/>
    <property type="match status" value="1"/>
</dbReference>
<comment type="similarity">
    <text evidence="2 9">Belongs to the eIF-2B alpha/beta/delta subunits family.</text>
</comment>
<dbReference type="Proteomes" id="UP000887458">
    <property type="component" value="Unassembled WGS sequence"/>
</dbReference>
<keyword evidence="5" id="KW-0648">Protein biosynthesis</keyword>
<evidence type="ECO:0000313" key="11">
    <source>
        <dbReference type="EMBL" id="KAH9423301.1"/>
    </source>
</evidence>
<dbReference type="InterPro" id="IPR042529">
    <property type="entry name" value="IF_2B-like_C"/>
</dbReference>
<dbReference type="PANTHER" id="PTHR10233:SF14">
    <property type="entry name" value="TRANSLATION INITIATION FACTOR EIF-2B SUBUNIT DELTA"/>
    <property type="match status" value="1"/>
</dbReference>
<dbReference type="PANTHER" id="PTHR10233">
    <property type="entry name" value="TRANSLATION INITIATION FACTOR EIF-2B"/>
    <property type="match status" value="1"/>
</dbReference>
<dbReference type="Pfam" id="PF01008">
    <property type="entry name" value="IF-2B"/>
    <property type="match status" value="1"/>
</dbReference>
<reference evidence="11 12" key="2">
    <citation type="journal article" date="2022" name="Mol. Biol. Evol.">
        <title>Comparative Genomics Reveals Insights into the Divergent Evolution of Astigmatic Mites and Household Pest Adaptations.</title>
        <authorList>
            <person name="Xiong Q."/>
            <person name="Wan A.T."/>
            <person name="Liu X."/>
            <person name="Fung C.S."/>
            <person name="Xiao X."/>
            <person name="Malainual N."/>
            <person name="Hou J."/>
            <person name="Wang L."/>
            <person name="Wang M."/>
            <person name="Yang K.Y."/>
            <person name="Cui Y."/>
            <person name="Leung E.L."/>
            <person name="Nong W."/>
            <person name="Shin S.K."/>
            <person name="Au S.W."/>
            <person name="Jeong K.Y."/>
            <person name="Chew F.T."/>
            <person name="Hui J.H."/>
            <person name="Leung T.F."/>
            <person name="Tungtrongchitr A."/>
            <person name="Zhong N."/>
            <person name="Liu Z."/>
            <person name="Tsui S.K."/>
        </authorList>
    </citation>
    <scope>NUCLEOTIDE SEQUENCE [LARGE SCALE GENOMIC DNA]</scope>
    <source>
        <strain evidence="11">Derp</strain>
    </source>
</reference>
<protein>
    <recommendedName>
        <fullName evidence="6">Translation initiation factor eIF2B subunit delta</fullName>
    </recommendedName>
    <alternativeName>
        <fullName evidence="7">eIF2B GDP-GTP exchange factor subunit delta</fullName>
    </alternativeName>
</protein>
<name>A0ABQ8JL12_DERPT</name>
<dbReference type="EMBL" id="NJHN03000032">
    <property type="protein sequence ID" value="KAH9423301.1"/>
    <property type="molecule type" value="Genomic_DNA"/>
</dbReference>
<feature type="compositionally biased region" description="Polar residues" evidence="10">
    <location>
        <begin position="62"/>
        <end position="71"/>
    </location>
</feature>
<evidence type="ECO:0000256" key="9">
    <source>
        <dbReference type="RuleBase" id="RU003814"/>
    </source>
</evidence>
<feature type="compositionally biased region" description="Basic and acidic residues" evidence="10">
    <location>
        <begin position="28"/>
        <end position="53"/>
    </location>
</feature>
<evidence type="ECO:0000313" key="12">
    <source>
        <dbReference type="Proteomes" id="UP000887458"/>
    </source>
</evidence>
<keyword evidence="4 11" id="KW-0396">Initiation factor</keyword>